<gene>
    <name evidence="1" type="ORF">WOLCODRAFT_154244</name>
</gene>
<name>A0A2H3JPW8_WOLCO</name>
<reference evidence="1 2" key="1">
    <citation type="journal article" date="2012" name="Science">
        <title>The Paleozoic origin of enzymatic lignin decomposition reconstructed from 31 fungal genomes.</title>
        <authorList>
            <person name="Floudas D."/>
            <person name="Binder M."/>
            <person name="Riley R."/>
            <person name="Barry K."/>
            <person name="Blanchette R.A."/>
            <person name="Henrissat B."/>
            <person name="Martinez A.T."/>
            <person name="Otillar R."/>
            <person name="Spatafora J.W."/>
            <person name="Yadav J.S."/>
            <person name="Aerts A."/>
            <person name="Benoit I."/>
            <person name="Boyd A."/>
            <person name="Carlson A."/>
            <person name="Copeland A."/>
            <person name="Coutinho P.M."/>
            <person name="de Vries R.P."/>
            <person name="Ferreira P."/>
            <person name="Findley K."/>
            <person name="Foster B."/>
            <person name="Gaskell J."/>
            <person name="Glotzer D."/>
            <person name="Gorecki P."/>
            <person name="Heitman J."/>
            <person name="Hesse C."/>
            <person name="Hori C."/>
            <person name="Igarashi K."/>
            <person name="Jurgens J.A."/>
            <person name="Kallen N."/>
            <person name="Kersten P."/>
            <person name="Kohler A."/>
            <person name="Kuees U."/>
            <person name="Kumar T.K.A."/>
            <person name="Kuo A."/>
            <person name="LaButti K."/>
            <person name="Larrondo L.F."/>
            <person name="Lindquist E."/>
            <person name="Ling A."/>
            <person name="Lombard V."/>
            <person name="Lucas S."/>
            <person name="Lundell T."/>
            <person name="Martin R."/>
            <person name="McLaughlin D.J."/>
            <person name="Morgenstern I."/>
            <person name="Morin E."/>
            <person name="Murat C."/>
            <person name="Nagy L.G."/>
            <person name="Nolan M."/>
            <person name="Ohm R.A."/>
            <person name="Patyshakuliyeva A."/>
            <person name="Rokas A."/>
            <person name="Ruiz-Duenas F.J."/>
            <person name="Sabat G."/>
            <person name="Salamov A."/>
            <person name="Samejima M."/>
            <person name="Schmutz J."/>
            <person name="Slot J.C."/>
            <person name="St John F."/>
            <person name="Stenlid J."/>
            <person name="Sun H."/>
            <person name="Sun S."/>
            <person name="Syed K."/>
            <person name="Tsang A."/>
            <person name="Wiebenga A."/>
            <person name="Young D."/>
            <person name="Pisabarro A."/>
            <person name="Eastwood D.C."/>
            <person name="Martin F."/>
            <person name="Cullen D."/>
            <person name="Grigoriev I.V."/>
            <person name="Hibbett D.S."/>
        </authorList>
    </citation>
    <scope>NUCLEOTIDE SEQUENCE [LARGE SCALE GENOMIC DNA]</scope>
    <source>
        <strain evidence="1 2">MD-104</strain>
    </source>
</reference>
<evidence type="ECO:0000313" key="1">
    <source>
        <dbReference type="EMBL" id="PCH44212.1"/>
    </source>
</evidence>
<organism evidence="1 2">
    <name type="scientific">Wolfiporia cocos (strain MD-104)</name>
    <name type="common">Brown rot fungus</name>
    <dbReference type="NCBI Taxonomy" id="742152"/>
    <lineage>
        <taxon>Eukaryota</taxon>
        <taxon>Fungi</taxon>
        <taxon>Dikarya</taxon>
        <taxon>Basidiomycota</taxon>
        <taxon>Agaricomycotina</taxon>
        <taxon>Agaricomycetes</taxon>
        <taxon>Polyporales</taxon>
        <taxon>Phaeolaceae</taxon>
        <taxon>Wolfiporia</taxon>
    </lineage>
</organism>
<dbReference type="AlphaFoldDB" id="A0A2H3JPW8"/>
<dbReference type="Proteomes" id="UP000218811">
    <property type="component" value="Unassembled WGS sequence"/>
</dbReference>
<protein>
    <submittedName>
        <fullName evidence="1">Uncharacterized protein</fullName>
    </submittedName>
</protein>
<proteinExistence type="predicted"/>
<dbReference type="EMBL" id="KB468157">
    <property type="protein sequence ID" value="PCH44212.1"/>
    <property type="molecule type" value="Genomic_DNA"/>
</dbReference>
<evidence type="ECO:0000313" key="2">
    <source>
        <dbReference type="Proteomes" id="UP000218811"/>
    </source>
</evidence>
<keyword evidence="2" id="KW-1185">Reference proteome</keyword>
<sequence length="70" mass="7514">MTFAFIISCPSGKHDAIQHARSELPANGLNPRKSGGPDILDAFSAQSGPTIEIVSGEIITNEWFDDDKAK</sequence>
<accession>A0A2H3JPW8</accession>